<dbReference type="GO" id="GO:1904680">
    <property type="term" value="F:peptide transmembrane transporter activity"/>
    <property type="evidence" value="ECO:0007669"/>
    <property type="project" value="TreeGrafter"/>
</dbReference>
<dbReference type="GO" id="GO:0043190">
    <property type="term" value="C:ATP-binding cassette (ABC) transporter complex"/>
    <property type="evidence" value="ECO:0007669"/>
    <property type="project" value="InterPro"/>
</dbReference>
<reference evidence="4 5" key="1">
    <citation type="submission" date="2018-06" db="EMBL/GenBank/DDBJ databases">
        <title>Phytoactinopolyspora halophila sp. nov., a novel halophilic actinomycete isolated from a saline soil in China.</title>
        <authorList>
            <person name="Tang S.-K."/>
        </authorList>
    </citation>
    <scope>NUCLEOTIDE SEQUENCE [LARGE SCALE GENOMIC DNA]</scope>
    <source>
        <strain evidence="4 5">YIM 96934</strain>
    </source>
</reference>
<dbReference type="GO" id="GO:0042597">
    <property type="term" value="C:periplasmic space"/>
    <property type="evidence" value="ECO:0007669"/>
    <property type="project" value="UniProtKB-ARBA"/>
</dbReference>
<dbReference type="PROSITE" id="PS51257">
    <property type="entry name" value="PROKAR_LIPOPROTEIN"/>
    <property type="match status" value="1"/>
</dbReference>
<feature type="signal peptide" evidence="2">
    <location>
        <begin position="1"/>
        <end position="30"/>
    </location>
</feature>
<dbReference type="InterPro" id="IPR000914">
    <property type="entry name" value="SBP_5_dom"/>
</dbReference>
<keyword evidence="1 2" id="KW-0732">Signal</keyword>
<evidence type="ECO:0000259" key="3">
    <source>
        <dbReference type="Pfam" id="PF00496"/>
    </source>
</evidence>
<protein>
    <submittedName>
        <fullName evidence="4">Peptide/nickel transporter substrate-binding protein</fullName>
    </submittedName>
</protein>
<evidence type="ECO:0000313" key="4">
    <source>
        <dbReference type="EMBL" id="RAW12571.1"/>
    </source>
</evidence>
<keyword evidence="5" id="KW-1185">Reference proteome</keyword>
<dbReference type="OrthoDB" id="7232492at2"/>
<dbReference type="SUPFAM" id="SSF53850">
    <property type="entry name" value="Periplasmic binding protein-like II"/>
    <property type="match status" value="1"/>
</dbReference>
<comment type="caution">
    <text evidence="4">The sequence shown here is derived from an EMBL/GenBank/DDBJ whole genome shotgun (WGS) entry which is preliminary data.</text>
</comment>
<sequence>MRTRLNKGRPPATGLVAVAAAGALLLSACGGDQPSSANPDGDGSVDAGEPVVGGNLTVAIPSDPQSLDAAVNPTQVAVHLANTLYEKLFDVDEDNQAHPMLVDDYTISDDRLTYTFTLRDDVTFHDGHPLTAEDVVASLERWQEFNRTGQMIAPDIESIEAVDELTVELTLNTPRYPLIDELASPGSEIFRAELIEDVGAEGFEQEGAVGTGPYQLKSWEVGQEIVLERFDEYKSRSEEDLGGLAGAKHAYLDTITFTVVGDQDALINGLLTDQWQHIMPTPDHYEQLKNDPNVVVSTLSGGDLNVIVPNHDESSIFSDKQARHALNLAIDKQAINAATGGSPEIVEEHGAFVSKDNVDFYSTEGSEVYEAYDPEKAKQMFTEAGLEEGDTLRIVTSNTFPQFNQWAVLLQDQLGELGYNVQIDPYDFTTMLDILQEEEWDITTLFFNGFLNSPQQMPPLTLGAMNSSGSPEMDQLLADYNAATSEEEAKAVVDEMQALVWEELPVIVLSSAKPWAAYSPKLKGYDDYWRVFWNSWLEE</sequence>
<dbReference type="PIRSF" id="PIRSF002741">
    <property type="entry name" value="MppA"/>
    <property type="match status" value="1"/>
</dbReference>
<dbReference type="EMBL" id="QMIG01000015">
    <property type="protein sequence ID" value="RAW12571.1"/>
    <property type="molecule type" value="Genomic_DNA"/>
</dbReference>
<evidence type="ECO:0000256" key="1">
    <source>
        <dbReference type="ARBA" id="ARBA00022729"/>
    </source>
</evidence>
<dbReference type="PANTHER" id="PTHR30290:SF38">
    <property type="entry name" value="D,D-DIPEPTIDE-BINDING PERIPLASMIC PROTEIN DDPA-RELATED"/>
    <property type="match status" value="1"/>
</dbReference>
<organism evidence="4 5">
    <name type="scientific">Phytoactinopolyspora halophila</name>
    <dbReference type="NCBI Taxonomy" id="1981511"/>
    <lineage>
        <taxon>Bacteria</taxon>
        <taxon>Bacillati</taxon>
        <taxon>Actinomycetota</taxon>
        <taxon>Actinomycetes</taxon>
        <taxon>Jiangellales</taxon>
        <taxon>Jiangellaceae</taxon>
        <taxon>Phytoactinopolyspora</taxon>
    </lineage>
</organism>
<dbReference type="Pfam" id="PF00496">
    <property type="entry name" value="SBP_bac_5"/>
    <property type="match status" value="1"/>
</dbReference>
<dbReference type="InterPro" id="IPR030678">
    <property type="entry name" value="Peptide/Ni-bd"/>
</dbReference>
<dbReference type="Gene3D" id="3.40.190.10">
    <property type="entry name" value="Periplasmic binding protein-like II"/>
    <property type="match status" value="1"/>
</dbReference>
<dbReference type="AlphaFoldDB" id="A0A329QL05"/>
<dbReference type="GO" id="GO:0015833">
    <property type="term" value="P:peptide transport"/>
    <property type="evidence" value="ECO:0007669"/>
    <property type="project" value="TreeGrafter"/>
</dbReference>
<name>A0A329QL05_9ACTN</name>
<feature type="chain" id="PRO_5039727224" evidence="2">
    <location>
        <begin position="31"/>
        <end position="539"/>
    </location>
</feature>
<dbReference type="Gene3D" id="3.10.105.10">
    <property type="entry name" value="Dipeptide-binding Protein, Domain 3"/>
    <property type="match status" value="1"/>
</dbReference>
<evidence type="ECO:0000313" key="5">
    <source>
        <dbReference type="Proteomes" id="UP000250462"/>
    </source>
</evidence>
<evidence type="ECO:0000256" key="2">
    <source>
        <dbReference type="SAM" id="SignalP"/>
    </source>
</evidence>
<dbReference type="PANTHER" id="PTHR30290">
    <property type="entry name" value="PERIPLASMIC BINDING COMPONENT OF ABC TRANSPORTER"/>
    <property type="match status" value="1"/>
</dbReference>
<dbReference type="Proteomes" id="UP000250462">
    <property type="component" value="Unassembled WGS sequence"/>
</dbReference>
<gene>
    <name evidence="4" type="ORF">DPM12_14400</name>
</gene>
<dbReference type="RefSeq" id="WP_112259027.1">
    <property type="nucleotide sequence ID" value="NZ_QMIG01000015.1"/>
</dbReference>
<dbReference type="InterPro" id="IPR039424">
    <property type="entry name" value="SBP_5"/>
</dbReference>
<accession>A0A329QL05</accession>
<proteinExistence type="predicted"/>
<feature type="domain" description="Solute-binding protein family 5" evidence="3">
    <location>
        <begin position="98"/>
        <end position="460"/>
    </location>
</feature>